<dbReference type="InterPro" id="IPR002514">
    <property type="entry name" value="Transposase_8"/>
</dbReference>
<evidence type="ECO:0000313" key="1">
    <source>
        <dbReference type="EMBL" id="WWX24811.1"/>
    </source>
</evidence>
<sequence length="94" mass="10861">MKGNRRHHNPAFKAKVALEALKGEQTIAEIAARHQIHPTQVTKWKKALQDEAASIFSEGHTRKQQQDENLVAQLYQQIGQLKVEKDFLEHVLRR</sequence>
<name>A0ABZ2J6N4_9CHLR</name>
<dbReference type="RefSeq" id="WP_338736932.1">
    <property type="nucleotide sequence ID" value="NZ_CP146612.1"/>
</dbReference>
<gene>
    <name evidence="1" type="ORF">V8247_05980</name>
</gene>
<protein>
    <submittedName>
        <fullName evidence="1">Transposase</fullName>
    </submittedName>
</protein>
<dbReference type="SUPFAM" id="SSF48295">
    <property type="entry name" value="TrpR-like"/>
    <property type="match status" value="1"/>
</dbReference>
<organism evidence="1 2">
    <name type="scientific">Candidatus Dehalogenimonas loeffleri</name>
    <dbReference type="NCBI Taxonomy" id="3127115"/>
    <lineage>
        <taxon>Bacteria</taxon>
        <taxon>Bacillati</taxon>
        <taxon>Chloroflexota</taxon>
        <taxon>Dehalococcoidia</taxon>
        <taxon>Dehalococcoidales</taxon>
        <taxon>Dehalococcoidaceae</taxon>
        <taxon>Dehalogenimonas</taxon>
    </lineage>
</organism>
<dbReference type="Proteomes" id="UP001375370">
    <property type="component" value="Chromosome"/>
</dbReference>
<dbReference type="InterPro" id="IPR010921">
    <property type="entry name" value="Trp_repressor/repl_initiator"/>
</dbReference>
<dbReference type="InterPro" id="IPR036388">
    <property type="entry name" value="WH-like_DNA-bd_sf"/>
</dbReference>
<reference evidence="1 2" key="1">
    <citation type="submission" date="2024-03" db="EMBL/GenBank/DDBJ databases">
        <title>A Dehalogenimonas Isolated from Estuarine Sediments Dihaloeliminates Chlorinated Alkanes.</title>
        <authorList>
            <person name="Yang Y."/>
            <person name="Wang H."/>
        </authorList>
    </citation>
    <scope>NUCLEOTIDE SEQUENCE [LARGE SCALE GENOMIC DNA]</scope>
    <source>
        <strain evidence="1 2">W</strain>
    </source>
</reference>
<accession>A0ABZ2J6N4</accession>
<keyword evidence="2" id="KW-1185">Reference proteome</keyword>
<proteinExistence type="predicted"/>
<evidence type="ECO:0000313" key="2">
    <source>
        <dbReference type="Proteomes" id="UP001375370"/>
    </source>
</evidence>
<dbReference type="Pfam" id="PF01527">
    <property type="entry name" value="HTH_Tnp_1"/>
    <property type="match status" value="1"/>
</dbReference>
<dbReference type="Gene3D" id="1.10.10.10">
    <property type="entry name" value="Winged helix-like DNA-binding domain superfamily/Winged helix DNA-binding domain"/>
    <property type="match status" value="1"/>
</dbReference>
<dbReference type="EMBL" id="CP146612">
    <property type="protein sequence ID" value="WWX24811.1"/>
    <property type="molecule type" value="Genomic_DNA"/>
</dbReference>